<evidence type="ECO:0000256" key="3">
    <source>
        <dbReference type="ARBA" id="ARBA00022448"/>
    </source>
</evidence>
<evidence type="ECO:0000256" key="4">
    <source>
        <dbReference type="ARBA" id="ARBA00022475"/>
    </source>
</evidence>
<dbReference type="GO" id="GO:0042128">
    <property type="term" value="P:nitrate assimilation"/>
    <property type="evidence" value="ECO:0007669"/>
    <property type="project" value="UniProtKB-KW"/>
</dbReference>
<keyword evidence="6 17" id="KW-0812">Transmembrane</keyword>
<keyword evidence="5 16" id="KW-0349">Heme</keyword>
<feature type="binding site" description="axial binding residue" evidence="16">
    <location>
        <position position="188"/>
    </location>
    <ligand>
        <name>heme b</name>
        <dbReference type="ChEBI" id="CHEBI:60344"/>
        <label>1</label>
    </ligand>
    <ligandPart>
        <name>Fe</name>
        <dbReference type="ChEBI" id="CHEBI:18248"/>
    </ligandPart>
</feature>
<keyword evidence="11 16" id="KW-0408">Iron</keyword>
<feature type="transmembrane region" description="Helical" evidence="17">
    <location>
        <begin position="88"/>
        <end position="110"/>
    </location>
</feature>
<feature type="domain" description="NarG-like" evidence="18">
    <location>
        <begin position="6"/>
        <end position="225"/>
    </location>
</feature>
<evidence type="ECO:0000256" key="6">
    <source>
        <dbReference type="ARBA" id="ARBA00022692"/>
    </source>
</evidence>
<feature type="binding site" description="axial binding residue" evidence="16">
    <location>
        <position position="56"/>
    </location>
    <ligand>
        <name>heme b</name>
        <dbReference type="ChEBI" id="CHEBI:60344"/>
        <label>1</label>
    </ligand>
    <ligandPart>
        <name>Fe</name>
        <dbReference type="ChEBI" id="CHEBI:18248"/>
    </ligandPart>
</feature>
<dbReference type="GO" id="GO:0046872">
    <property type="term" value="F:metal ion binding"/>
    <property type="evidence" value="ECO:0007669"/>
    <property type="project" value="UniProtKB-KW"/>
</dbReference>
<dbReference type="GO" id="GO:0009325">
    <property type="term" value="C:nitrate reductase complex"/>
    <property type="evidence" value="ECO:0007669"/>
    <property type="project" value="InterPro"/>
</dbReference>
<evidence type="ECO:0000256" key="14">
    <source>
        <dbReference type="ARBA" id="ARBA00048294"/>
    </source>
</evidence>
<dbReference type="EMBL" id="LT629787">
    <property type="protein sequence ID" value="SDU03212.1"/>
    <property type="molecule type" value="Genomic_DNA"/>
</dbReference>
<comment type="subunit">
    <text evidence="15">Dimer of heterotrimers each composed of an alpha, a beta and a gamma chain. Alpha and beta are catalytic chains; gamma chains are involved in binding the enzyme complex to the cytoplasmic membrane.</text>
</comment>
<feature type="transmembrane region" description="Helical" evidence="17">
    <location>
        <begin position="49"/>
        <end position="68"/>
    </location>
</feature>
<dbReference type="GO" id="GO:0009055">
    <property type="term" value="F:electron transfer activity"/>
    <property type="evidence" value="ECO:0007669"/>
    <property type="project" value="TreeGrafter"/>
</dbReference>
<comment type="catalytic activity">
    <reaction evidence="14">
        <text>nitrate + a quinol = a quinone + nitrite + H2O</text>
        <dbReference type="Rhea" id="RHEA:56144"/>
        <dbReference type="ChEBI" id="CHEBI:15377"/>
        <dbReference type="ChEBI" id="CHEBI:16301"/>
        <dbReference type="ChEBI" id="CHEBI:17632"/>
        <dbReference type="ChEBI" id="CHEBI:24646"/>
        <dbReference type="ChEBI" id="CHEBI:132124"/>
        <dbReference type="EC" id="1.7.5.1"/>
    </reaction>
</comment>
<keyword evidence="4" id="KW-1003">Cell membrane</keyword>
<evidence type="ECO:0000256" key="16">
    <source>
        <dbReference type="PIRSR" id="PIRSR603816-1"/>
    </source>
</evidence>
<dbReference type="GO" id="GO:0005886">
    <property type="term" value="C:plasma membrane"/>
    <property type="evidence" value="ECO:0007669"/>
    <property type="project" value="UniProtKB-SubCell"/>
</dbReference>
<keyword evidence="12" id="KW-0534">Nitrate assimilation</keyword>
<evidence type="ECO:0000256" key="13">
    <source>
        <dbReference type="ARBA" id="ARBA00023136"/>
    </source>
</evidence>
<gene>
    <name evidence="19" type="ORF">SAMN05216210_1341</name>
</gene>
<dbReference type="STRING" id="1434072.SAMN05216210_1341"/>
<feature type="transmembrane region" description="Helical" evidence="17">
    <location>
        <begin position="189"/>
        <end position="215"/>
    </location>
</feature>
<evidence type="ECO:0000256" key="1">
    <source>
        <dbReference type="ARBA" id="ARBA00004651"/>
    </source>
</evidence>
<evidence type="ECO:0000259" key="18">
    <source>
        <dbReference type="Pfam" id="PF02665"/>
    </source>
</evidence>
<proteinExistence type="predicted"/>
<dbReference type="PANTHER" id="PTHR30598">
    <property type="entry name" value="NITRATE REDUCTASE PRIVATE CHAPERONE, REDOX ENZYME MATURATION PROTEIN REMP FAMILY"/>
    <property type="match status" value="1"/>
</dbReference>
<dbReference type="Gene3D" id="1.20.950.20">
    <property type="entry name" value="Transmembrane di-heme cytochromes, Chain C"/>
    <property type="match status" value="1"/>
</dbReference>
<keyword evidence="20" id="KW-1185">Reference proteome</keyword>
<dbReference type="InterPro" id="IPR036197">
    <property type="entry name" value="NarG-like_sf"/>
</dbReference>
<dbReference type="InterPro" id="IPR051936">
    <property type="entry name" value="Heme-iron_electron_transfer"/>
</dbReference>
<evidence type="ECO:0000256" key="17">
    <source>
        <dbReference type="SAM" id="Phobius"/>
    </source>
</evidence>
<keyword evidence="13 17" id="KW-0472">Membrane</keyword>
<dbReference type="RefSeq" id="WP_092385347.1">
    <property type="nucleotide sequence ID" value="NZ_LT629787.1"/>
</dbReference>
<keyword evidence="10" id="KW-0560">Oxidoreductase</keyword>
<evidence type="ECO:0000313" key="20">
    <source>
        <dbReference type="Proteomes" id="UP000243924"/>
    </source>
</evidence>
<dbReference type="OrthoDB" id="9788113at2"/>
<dbReference type="Pfam" id="PF02665">
    <property type="entry name" value="Nitrate_red_gam"/>
    <property type="match status" value="1"/>
</dbReference>
<name>A0A1H2F7A9_9GAMM</name>
<dbReference type="GO" id="GO:0020037">
    <property type="term" value="F:heme binding"/>
    <property type="evidence" value="ECO:0007669"/>
    <property type="project" value="TreeGrafter"/>
</dbReference>
<feature type="binding site" description="axial binding residue" evidence="16">
    <location>
        <position position="66"/>
    </location>
    <ligand>
        <name>heme b</name>
        <dbReference type="ChEBI" id="CHEBI:60344"/>
        <label>2</label>
    </ligand>
    <ligandPart>
        <name>Fe</name>
        <dbReference type="ChEBI" id="CHEBI:18248"/>
    </ligandPart>
</feature>
<keyword evidence="9 17" id="KW-1133">Transmembrane helix</keyword>
<dbReference type="GO" id="GO:0019645">
    <property type="term" value="P:anaerobic electron transport chain"/>
    <property type="evidence" value="ECO:0007669"/>
    <property type="project" value="TreeGrafter"/>
</dbReference>
<dbReference type="GO" id="GO:0160182">
    <property type="term" value="F:nitrate reductase (quinone) activity"/>
    <property type="evidence" value="ECO:0007669"/>
    <property type="project" value="UniProtKB-EC"/>
</dbReference>
<organism evidence="19 20">
    <name type="scientific">Halopseudomonas salegens</name>
    <dbReference type="NCBI Taxonomy" id="1434072"/>
    <lineage>
        <taxon>Bacteria</taxon>
        <taxon>Pseudomonadati</taxon>
        <taxon>Pseudomonadota</taxon>
        <taxon>Gammaproteobacteria</taxon>
        <taxon>Pseudomonadales</taxon>
        <taxon>Pseudomonadaceae</taxon>
        <taxon>Halopseudomonas</taxon>
    </lineage>
</organism>
<evidence type="ECO:0000256" key="12">
    <source>
        <dbReference type="ARBA" id="ARBA00023063"/>
    </source>
</evidence>
<sequence length="226" mass="25510">MNNINLLFFGIYPYVALAVLIIGCWARFDLSQYTWKAGSSQFMRDKHMRLASNLFHIGIIAVLAGHFVGLLTPSVVYARWLSNENKQLMAMVIGGFFGLICLVGLVMLIWRRMTDPRVRAQSSISDIMILWVLLVQLLLGLFTIYVSTAHLDGSQMVLLANWAQQIVTFRPLQAAASIAPVGLAYKLHVFLGITLFVLVPFTRLVHVASAPIWYLGRRYQIVRRKA</sequence>
<feature type="transmembrane region" description="Helical" evidence="17">
    <location>
        <begin position="6"/>
        <end position="28"/>
    </location>
</feature>
<evidence type="ECO:0000313" key="19">
    <source>
        <dbReference type="EMBL" id="SDU03212.1"/>
    </source>
</evidence>
<feature type="binding site" description="axial binding residue" evidence="16">
    <location>
        <position position="206"/>
    </location>
    <ligand>
        <name>heme b</name>
        <dbReference type="ChEBI" id="CHEBI:60344"/>
        <label>1</label>
    </ligand>
    <ligandPart>
        <name>Fe</name>
        <dbReference type="ChEBI" id="CHEBI:18248"/>
    </ligandPart>
</feature>
<dbReference type="InterPro" id="IPR003816">
    <property type="entry name" value="Nitrate_red_gam"/>
</dbReference>
<dbReference type="InterPro" id="IPR023234">
    <property type="entry name" value="NarG-like_domain"/>
</dbReference>
<dbReference type="FunFam" id="1.20.950.20:FF:000001">
    <property type="entry name" value="Respiratory nitrate reductase subunit gamma"/>
    <property type="match status" value="1"/>
</dbReference>
<reference evidence="20" key="1">
    <citation type="submission" date="2016-10" db="EMBL/GenBank/DDBJ databases">
        <authorList>
            <person name="Varghese N."/>
            <person name="Submissions S."/>
        </authorList>
    </citation>
    <scope>NUCLEOTIDE SEQUENCE [LARGE SCALE GENOMIC DNA]</scope>
    <source>
        <strain evidence="20">CECT 8338</strain>
    </source>
</reference>
<accession>A0A1H2F7A9</accession>
<evidence type="ECO:0000256" key="11">
    <source>
        <dbReference type="ARBA" id="ARBA00023004"/>
    </source>
</evidence>
<evidence type="ECO:0000256" key="7">
    <source>
        <dbReference type="ARBA" id="ARBA00022723"/>
    </source>
</evidence>
<dbReference type="PANTHER" id="PTHR30598:SF3">
    <property type="entry name" value="RESPIRATORY NITRATE REDUCTASE 1 GAMMA CHAIN"/>
    <property type="match status" value="1"/>
</dbReference>
<comment type="subcellular location">
    <subcellularLocation>
        <location evidence="1">Cell membrane</location>
        <topology evidence="1">Multi-pass membrane protein</topology>
    </subcellularLocation>
</comment>
<dbReference type="SUPFAM" id="SSF103501">
    <property type="entry name" value="Respiratory nitrate reductase 1 gamma chain"/>
    <property type="match status" value="1"/>
</dbReference>
<dbReference type="Proteomes" id="UP000243924">
    <property type="component" value="Chromosome I"/>
</dbReference>
<evidence type="ECO:0000256" key="2">
    <source>
        <dbReference type="ARBA" id="ARBA00012500"/>
    </source>
</evidence>
<evidence type="ECO:0000256" key="5">
    <source>
        <dbReference type="ARBA" id="ARBA00022617"/>
    </source>
</evidence>
<dbReference type="NCBIfam" id="TIGR00351">
    <property type="entry name" value="narI"/>
    <property type="match status" value="1"/>
</dbReference>
<feature type="transmembrane region" description="Helical" evidence="17">
    <location>
        <begin position="130"/>
        <end position="151"/>
    </location>
</feature>
<keyword evidence="3" id="KW-0813">Transport</keyword>
<dbReference type="AlphaFoldDB" id="A0A1H2F7A9"/>
<evidence type="ECO:0000256" key="10">
    <source>
        <dbReference type="ARBA" id="ARBA00023002"/>
    </source>
</evidence>
<keyword evidence="8" id="KW-0249">Electron transport</keyword>
<keyword evidence="7" id="KW-0479">Metal-binding</keyword>
<dbReference type="EC" id="1.7.5.1" evidence="2"/>
<protein>
    <recommendedName>
        <fullName evidence="2">nitrate reductase (quinone)</fullName>
        <ecNumber evidence="2">1.7.5.1</ecNumber>
    </recommendedName>
</protein>
<evidence type="ECO:0000256" key="8">
    <source>
        <dbReference type="ARBA" id="ARBA00022982"/>
    </source>
</evidence>
<evidence type="ECO:0000256" key="15">
    <source>
        <dbReference type="ARBA" id="ARBA00063882"/>
    </source>
</evidence>
<evidence type="ECO:0000256" key="9">
    <source>
        <dbReference type="ARBA" id="ARBA00022989"/>
    </source>
</evidence>